<protein>
    <submittedName>
        <fullName evidence="2">Uncharacterized protein</fullName>
    </submittedName>
</protein>
<dbReference type="RefSeq" id="WP_302110001.1">
    <property type="nucleotide sequence ID" value="NZ_JAUKTR010000003.1"/>
</dbReference>
<dbReference type="Proteomes" id="UP001169063">
    <property type="component" value="Unassembled WGS sequence"/>
</dbReference>
<name>A0ABT8SLY1_9CAUL</name>
<keyword evidence="3" id="KW-1185">Reference proteome</keyword>
<evidence type="ECO:0000313" key="2">
    <source>
        <dbReference type="EMBL" id="MDO1559572.1"/>
    </source>
</evidence>
<sequence length="129" mass="14561">MGETRPRLAAWTQPSRLASLAVLIAVVVAIWAGVSIWRGQRIHMHMGDEDRLSHQIEERLGPRAEVRLLERGQGGVLCGYVAHRGARDDQAFISQPNRLLLERDPLPQEFERLRRAYCPGLIRPLPPVA</sequence>
<keyword evidence="1" id="KW-1133">Transmembrane helix</keyword>
<organism evidence="2 3">
    <name type="scientific">Peiella sedimenti</name>
    <dbReference type="NCBI Taxonomy" id="3061083"/>
    <lineage>
        <taxon>Bacteria</taxon>
        <taxon>Pseudomonadati</taxon>
        <taxon>Pseudomonadota</taxon>
        <taxon>Alphaproteobacteria</taxon>
        <taxon>Caulobacterales</taxon>
        <taxon>Caulobacteraceae</taxon>
        <taxon>Peiella</taxon>
    </lineage>
</organism>
<comment type="caution">
    <text evidence="2">The sequence shown here is derived from an EMBL/GenBank/DDBJ whole genome shotgun (WGS) entry which is preliminary data.</text>
</comment>
<keyword evidence="1" id="KW-0472">Membrane</keyword>
<proteinExistence type="predicted"/>
<dbReference type="EMBL" id="JAUKTR010000003">
    <property type="protein sequence ID" value="MDO1559572.1"/>
    <property type="molecule type" value="Genomic_DNA"/>
</dbReference>
<accession>A0ABT8SLY1</accession>
<evidence type="ECO:0000313" key="3">
    <source>
        <dbReference type="Proteomes" id="UP001169063"/>
    </source>
</evidence>
<evidence type="ECO:0000256" key="1">
    <source>
        <dbReference type="SAM" id="Phobius"/>
    </source>
</evidence>
<feature type="transmembrane region" description="Helical" evidence="1">
    <location>
        <begin position="17"/>
        <end position="37"/>
    </location>
</feature>
<keyword evidence="1" id="KW-0812">Transmembrane</keyword>
<gene>
    <name evidence="2" type="ORF">Q0812_09050</name>
</gene>
<reference evidence="2" key="1">
    <citation type="submission" date="2023-07" db="EMBL/GenBank/DDBJ databases">
        <title>Brevundimonas soil sp. nov., isolated from the soil of chemical plant.</title>
        <authorList>
            <person name="Wu N."/>
        </authorList>
    </citation>
    <scope>NUCLEOTIDE SEQUENCE</scope>
    <source>
        <strain evidence="2">XZ-24</strain>
    </source>
</reference>